<accession>A0A0B2VAE7</accession>
<evidence type="ECO:0000313" key="3">
    <source>
        <dbReference type="EMBL" id="KHN78432.1"/>
    </source>
</evidence>
<evidence type="ECO:0000256" key="2">
    <source>
        <dbReference type="SAM" id="SignalP"/>
    </source>
</evidence>
<keyword evidence="4" id="KW-1185">Reference proteome</keyword>
<reference evidence="3 4" key="1">
    <citation type="submission" date="2014-11" db="EMBL/GenBank/DDBJ databases">
        <title>Genetic blueprint of the zoonotic pathogen Toxocara canis.</title>
        <authorList>
            <person name="Zhu X.-Q."/>
            <person name="Korhonen P.K."/>
            <person name="Cai H."/>
            <person name="Young N.D."/>
            <person name="Nejsum P."/>
            <person name="von Samson-Himmelstjerna G."/>
            <person name="Boag P.R."/>
            <person name="Tan P."/>
            <person name="Li Q."/>
            <person name="Min J."/>
            <person name="Yang Y."/>
            <person name="Wang X."/>
            <person name="Fang X."/>
            <person name="Hall R.S."/>
            <person name="Hofmann A."/>
            <person name="Sternberg P.W."/>
            <person name="Jex A.R."/>
            <person name="Gasser R.B."/>
        </authorList>
    </citation>
    <scope>NUCLEOTIDE SEQUENCE [LARGE SCALE GENOMIC DNA]</scope>
    <source>
        <strain evidence="3">PN_DK_2014</strain>
    </source>
</reference>
<comment type="caution">
    <text evidence="3">The sequence shown here is derived from an EMBL/GenBank/DDBJ whole genome shotgun (WGS) entry which is preliminary data.</text>
</comment>
<sequence>MEFYRALLLLGMLTSSEPVAGTARSHHHCVDEMNRWQQPTDEATTKQEFVIADFKSFTQACNCTDKRYCEWRILGCLKWRIFYCMNGGWLYLHMEFDQCRLHSEWTVDVEWRVRITAPNDENETYENGPYVTQFTNLARSRWLTRFYPYQYKEDGYTVKDHIAVAIEIRFEHVKIDHGLQEIVDRITHLEKLMSDVKNEQEAQAAKSKERRTKSKQRQQDLEAQIEELRSDFNSRFAVRNAQMANFEENAVRLQVTNLVEEMRDELEEQAAEAYERFERLQRQLENVSAFLQKLLVAQSKPVKNHQRGSLSSAEESSLSERAKSSDSFLIDTRNPAQKRFSSPFIRL</sequence>
<dbReference type="AlphaFoldDB" id="A0A0B2VAE7"/>
<feature type="signal peptide" evidence="2">
    <location>
        <begin position="1"/>
        <end position="21"/>
    </location>
</feature>
<dbReference type="EMBL" id="JPKZ01002099">
    <property type="protein sequence ID" value="KHN78432.1"/>
    <property type="molecule type" value="Genomic_DNA"/>
</dbReference>
<evidence type="ECO:0000313" key="4">
    <source>
        <dbReference type="Proteomes" id="UP000031036"/>
    </source>
</evidence>
<name>A0A0B2VAE7_TOXCA</name>
<dbReference type="OrthoDB" id="10598615at2759"/>
<dbReference type="Proteomes" id="UP000031036">
    <property type="component" value="Unassembled WGS sequence"/>
</dbReference>
<protein>
    <submittedName>
        <fullName evidence="3">Uncharacterized protein</fullName>
    </submittedName>
</protein>
<feature type="chain" id="PRO_5002078087" evidence="2">
    <location>
        <begin position="22"/>
        <end position="347"/>
    </location>
</feature>
<proteinExistence type="predicted"/>
<evidence type="ECO:0000256" key="1">
    <source>
        <dbReference type="SAM" id="MobiDB-lite"/>
    </source>
</evidence>
<gene>
    <name evidence="3" type="ORF">Tcan_02869</name>
</gene>
<feature type="region of interest" description="Disordered" evidence="1">
    <location>
        <begin position="302"/>
        <end position="328"/>
    </location>
</feature>
<keyword evidence="2" id="KW-0732">Signal</keyword>
<dbReference type="Gene3D" id="2.60.210.10">
    <property type="entry name" value="Apoptosis, Tumor Necrosis Factor Receptor Associated Protein 2, Chain A"/>
    <property type="match status" value="1"/>
</dbReference>
<feature type="region of interest" description="Disordered" evidence="1">
    <location>
        <begin position="200"/>
        <end position="219"/>
    </location>
</feature>
<organism evidence="3 4">
    <name type="scientific">Toxocara canis</name>
    <name type="common">Canine roundworm</name>
    <dbReference type="NCBI Taxonomy" id="6265"/>
    <lineage>
        <taxon>Eukaryota</taxon>
        <taxon>Metazoa</taxon>
        <taxon>Ecdysozoa</taxon>
        <taxon>Nematoda</taxon>
        <taxon>Chromadorea</taxon>
        <taxon>Rhabditida</taxon>
        <taxon>Spirurina</taxon>
        <taxon>Ascaridomorpha</taxon>
        <taxon>Ascaridoidea</taxon>
        <taxon>Toxocaridae</taxon>
        <taxon>Toxocara</taxon>
    </lineage>
</organism>
<dbReference type="InterPro" id="IPR008974">
    <property type="entry name" value="TRAF-like"/>
</dbReference>